<dbReference type="EMBL" id="JZWT02000012">
    <property type="protein sequence ID" value="MFB6490671.1"/>
    <property type="molecule type" value="Genomic_DNA"/>
</dbReference>
<accession>A0ACC6V138</accession>
<gene>
    <name evidence="1" type="ORF">TU35_005405</name>
</gene>
<evidence type="ECO:0000313" key="1">
    <source>
        <dbReference type="EMBL" id="MFB6490671.1"/>
    </source>
</evidence>
<proteinExistence type="predicted"/>
<sequence>MGAVGILIAYDLFGIAHLFPAIVGLAVYDVFSALVGSAIGRHKLPGADATWEGVAGGAAPTFLALALAGYGPGQALLILAAIALAEAYGVEDNLAIPIAASAAAYLASLIL</sequence>
<reference evidence="1" key="1">
    <citation type="submission" date="2024-07" db="EMBL/GenBank/DDBJ databases">
        <title>Metagenome and Metagenome-Assembled Genomes of Archaea from a hot spring from the geothermal field of Los Azufres, Mexico.</title>
        <authorList>
            <person name="Marin-Paredes R."/>
            <person name="Martinez-Romero E."/>
            <person name="Servin-Garciduenas L.E."/>
        </authorList>
    </citation>
    <scope>NUCLEOTIDE SEQUENCE</scope>
</reference>
<organism evidence="1 2">
    <name type="scientific">Thermoproteus sp. AZ2</name>
    <dbReference type="NCBI Taxonomy" id="1609232"/>
    <lineage>
        <taxon>Archaea</taxon>
        <taxon>Thermoproteota</taxon>
        <taxon>Thermoprotei</taxon>
        <taxon>Thermoproteales</taxon>
        <taxon>Thermoproteaceae</taxon>
        <taxon>Thermoproteus</taxon>
    </lineage>
</organism>
<protein>
    <submittedName>
        <fullName evidence="1">Uncharacterized protein</fullName>
    </submittedName>
</protein>
<comment type="caution">
    <text evidence="1">The sequence shown here is derived from an EMBL/GenBank/DDBJ whole genome shotgun (WGS) entry which is preliminary data.</text>
</comment>
<dbReference type="Proteomes" id="UP000033636">
    <property type="component" value="Unassembled WGS sequence"/>
</dbReference>
<evidence type="ECO:0000313" key="2">
    <source>
        <dbReference type="Proteomes" id="UP000033636"/>
    </source>
</evidence>
<name>A0ACC6V138_9CREN</name>